<gene>
    <name evidence="3" type="ORF">BN14_02199</name>
</gene>
<dbReference type="PROSITE" id="PS50181">
    <property type="entry name" value="FBOX"/>
    <property type="match status" value="1"/>
</dbReference>
<dbReference type="Gene3D" id="1.20.1280.50">
    <property type="match status" value="1"/>
</dbReference>
<keyword evidence="1" id="KW-0175">Coiled coil</keyword>
<comment type="caution">
    <text evidence="3">The sequence shown here is derived from an EMBL/GenBank/DDBJ whole genome shotgun (WGS) entry which is preliminary data.</text>
</comment>
<dbReference type="SUPFAM" id="SSF81383">
    <property type="entry name" value="F-box domain"/>
    <property type="match status" value="1"/>
</dbReference>
<dbReference type="Pfam" id="PF12937">
    <property type="entry name" value="F-box-like"/>
    <property type="match status" value="1"/>
</dbReference>
<evidence type="ECO:0000256" key="1">
    <source>
        <dbReference type="SAM" id="Coils"/>
    </source>
</evidence>
<dbReference type="InterPro" id="IPR036047">
    <property type="entry name" value="F-box-like_dom_sf"/>
</dbReference>
<dbReference type="AlphaFoldDB" id="M5BMR7"/>
<protein>
    <recommendedName>
        <fullName evidence="2">F-box domain-containing protein</fullName>
    </recommendedName>
</protein>
<accession>M5BMR7</accession>
<feature type="coiled-coil region" evidence="1">
    <location>
        <begin position="25"/>
        <end position="52"/>
    </location>
</feature>
<name>M5BMR7_THACB</name>
<evidence type="ECO:0000313" key="4">
    <source>
        <dbReference type="Proteomes" id="UP000012065"/>
    </source>
</evidence>
<dbReference type="InterPro" id="IPR001810">
    <property type="entry name" value="F-box_dom"/>
</dbReference>
<evidence type="ECO:0000313" key="3">
    <source>
        <dbReference type="EMBL" id="CCO28206.1"/>
    </source>
</evidence>
<dbReference type="EMBL" id="CAOJ01002965">
    <property type="protein sequence ID" value="CCO28206.1"/>
    <property type="molecule type" value="Genomic_DNA"/>
</dbReference>
<proteinExistence type="predicted"/>
<evidence type="ECO:0000259" key="2">
    <source>
        <dbReference type="PROSITE" id="PS50181"/>
    </source>
</evidence>
<feature type="domain" description="F-box" evidence="2">
    <location>
        <begin position="63"/>
        <end position="113"/>
    </location>
</feature>
<dbReference type="HOGENOM" id="CLU_1533602_0_0_1"/>
<reference evidence="3 4" key="1">
    <citation type="journal article" date="2013" name="J. Biotechnol.">
        <title>Establishment and interpretation of the genome sequence of the phytopathogenic fungus Rhizoctonia solani AG1-IB isolate 7/3/14.</title>
        <authorList>
            <person name="Wibberg D.W."/>
            <person name="Jelonek L.J."/>
            <person name="Rupp O.R."/>
            <person name="Hennig M.H."/>
            <person name="Eikmeyer F.E."/>
            <person name="Goesmann A.G."/>
            <person name="Hartmann A.H."/>
            <person name="Borriss R.B."/>
            <person name="Grosch R.G."/>
            <person name="Puehler A.P."/>
            <person name="Schlueter A.S."/>
        </authorList>
    </citation>
    <scope>NUCLEOTIDE SEQUENCE [LARGE SCALE GENOMIC DNA]</scope>
    <source>
        <strain evidence="4">AG1-IB / isolate 7/3/14</strain>
    </source>
</reference>
<organism evidence="3 4">
    <name type="scientific">Thanatephorus cucumeris (strain AG1-IB / isolate 7/3/14)</name>
    <name type="common">Lettuce bottom rot fungus</name>
    <name type="synonym">Rhizoctonia solani</name>
    <dbReference type="NCBI Taxonomy" id="1108050"/>
    <lineage>
        <taxon>Eukaryota</taxon>
        <taxon>Fungi</taxon>
        <taxon>Dikarya</taxon>
        <taxon>Basidiomycota</taxon>
        <taxon>Agaricomycotina</taxon>
        <taxon>Agaricomycetes</taxon>
        <taxon>Cantharellales</taxon>
        <taxon>Ceratobasidiaceae</taxon>
        <taxon>Rhizoctonia</taxon>
        <taxon>Rhizoctonia solani AG-1</taxon>
    </lineage>
</organism>
<sequence length="175" mass="19408">MPTRLCQPTDHVCQCARGHNDLDGYSVLNDTLQDAESSLVAAQNRLELVRRRDGSSAREHNTRRLYTILPPELLLHVARYVVADNPRAAPKLAAICTAFRDIINNSPDLWQRIYITQRDTHPAEIQPPGAMIQSGTLVASTNALERPANLLGAAFIRPQTSGPLPSKLYSANYRL</sequence>
<dbReference type="Proteomes" id="UP000012065">
    <property type="component" value="Unassembled WGS sequence"/>
</dbReference>